<dbReference type="Proteomes" id="UP001344888">
    <property type="component" value="Unassembled WGS sequence"/>
</dbReference>
<keyword evidence="3" id="KW-1185">Reference proteome</keyword>
<evidence type="ECO:0000313" key="3">
    <source>
        <dbReference type="Proteomes" id="UP001344888"/>
    </source>
</evidence>
<reference evidence="2 3" key="1">
    <citation type="submission" date="2023-03" db="EMBL/GenBank/DDBJ databases">
        <title>Bacillus Genome Sequencing.</title>
        <authorList>
            <person name="Dunlap C."/>
        </authorList>
    </citation>
    <scope>NUCLEOTIDE SEQUENCE [LARGE SCALE GENOMIC DNA]</scope>
    <source>
        <strain evidence="2 3">B-59205</strain>
    </source>
</reference>
<name>A0AAW9NW53_9BACL</name>
<dbReference type="RefSeq" id="WP_326125297.1">
    <property type="nucleotide sequence ID" value="NZ_JARSFG010000046.1"/>
</dbReference>
<organism evidence="2 3">
    <name type="scientific">Metasolibacillus meyeri</name>
    <dbReference type="NCBI Taxonomy" id="1071052"/>
    <lineage>
        <taxon>Bacteria</taxon>
        <taxon>Bacillati</taxon>
        <taxon>Bacillota</taxon>
        <taxon>Bacilli</taxon>
        <taxon>Bacillales</taxon>
        <taxon>Caryophanaceae</taxon>
        <taxon>Metasolibacillus</taxon>
    </lineage>
</organism>
<feature type="transmembrane region" description="Helical" evidence="1">
    <location>
        <begin position="7"/>
        <end position="28"/>
    </location>
</feature>
<proteinExistence type="predicted"/>
<evidence type="ECO:0000256" key="1">
    <source>
        <dbReference type="SAM" id="Phobius"/>
    </source>
</evidence>
<evidence type="ECO:0000313" key="2">
    <source>
        <dbReference type="EMBL" id="MEC1180822.1"/>
    </source>
</evidence>
<dbReference type="EMBL" id="JARSFG010000046">
    <property type="protein sequence ID" value="MEC1180822.1"/>
    <property type="molecule type" value="Genomic_DNA"/>
</dbReference>
<protein>
    <submittedName>
        <fullName evidence="2">Uncharacterized protein</fullName>
    </submittedName>
</protein>
<comment type="caution">
    <text evidence="2">The sequence shown here is derived from an EMBL/GenBank/DDBJ whole genome shotgun (WGS) entry which is preliminary data.</text>
</comment>
<accession>A0AAW9NW53</accession>
<keyword evidence="1" id="KW-0812">Transmembrane</keyword>
<feature type="transmembrane region" description="Helical" evidence="1">
    <location>
        <begin position="34"/>
        <end position="57"/>
    </location>
</feature>
<gene>
    <name evidence="2" type="ORF">P9B03_20435</name>
</gene>
<sequence>MKQTKNSMILLLIVGAILAGIVLWLLSLTVFGTYILYSFSSLLIFIAIACYPLAIVYGRPDIKRVYESIRIGSYRLFRMKKTYANLLNAIIAIVITVLFGWVYGTYGAYRNLKYKKPPLRRVK</sequence>
<dbReference type="AlphaFoldDB" id="A0AAW9NW53"/>
<keyword evidence="1" id="KW-0472">Membrane</keyword>
<keyword evidence="1" id="KW-1133">Transmembrane helix</keyword>
<feature type="transmembrane region" description="Helical" evidence="1">
    <location>
        <begin position="83"/>
        <end position="103"/>
    </location>
</feature>